<sequence>MDSKGSLTPHGQRQRHEHQFIRIGRAPLPLRRGHIISDTCKIIACVATALCIFQLYWIQMIQKGHVRIPNDPFDIRFGQDISWTSQSLWDDERLSFIHNAAPVPVHSHNDYSRRIPLFEALGSGCISVEADVHLVGSDLLVGHGSKNLRDSWNLRSMYLEPLERLLDLQNAAPSANGELTGLFDREPQQTVVLLIDIKTSGVAAFDELYAQLQPLRDMGYLSHWNGTQRVVRPLTIVASGNAPFESVLGLNGTYRDIFWDAKLEQLPSILDDFSTDPSTYKYNVSNTHYASTPFRNAKLHTWHNPSLPLPSTAQQKDIAATQIEQAEARGLISRYWDTPDSPPNLGDIVWRVLVDAKVGIINMDDMGAVRQRVRGWGRN</sequence>
<dbReference type="GO" id="GO:0006629">
    <property type="term" value="P:lipid metabolic process"/>
    <property type="evidence" value="ECO:0007669"/>
    <property type="project" value="InterPro"/>
</dbReference>
<accession>A0AAN7ZQC0</accession>
<dbReference type="SUPFAM" id="SSF51695">
    <property type="entry name" value="PLC-like phosphodiesterases"/>
    <property type="match status" value="1"/>
</dbReference>
<gene>
    <name evidence="3" type="primary">AIM6_2</name>
    <name evidence="3" type="ORF">LTR97_012749</name>
</gene>
<comment type="similarity">
    <text evidence="1">Belongs to the AIM6 family.</text>
</comment>
<organism evidence="3 4">
    <name type="scientific">Elasticomyces elasticus</name>
    <dbReference type="NCBI Taxonomy" id="574655"/>
    <lineage>
        <taxon>Eukaryota</taxon>
        <taxon>Fungi</taxon>
        <taxon>Dikarya</taxon>
        <taxon>Ascomycota</taxon>
        <taxon>Pezizomycotina</taxon>
        <taxon>Dothideomycetes</taxon>
        <taxon>Dothideomycetidae</taxon>
        <taxon>Mycosphaerellales</taxon>
        <taxon>Teratosphaeriaceae</taxon>
        <taxon>Elasticomyces</taxon>
    </lineage>
</organism>
<evidence type="ECO:0000313" key="4">
    <source>
        <dbReference type="Proteomes" id="UP001310594"/>
    </source>
</evidence>
<proteinExistence type="inferred from homology"/>
<dbReference type="Proteomes" id="UP001310594">
    <property type="component" value="Unassembled WGS sequence"/>
</dbReference>
<dbReference type="PANTHER" id="PTHR31571:SF1">
    <property type="entry name" value="ALTERED INHERITANCE OF MITOCHONDRIA PROTEIN 6"/>
    <property type="match status" value="1"/>
</dbReference>
<evidence type="ECO:0000256" key="2">
    <source>
        <dbReference type="ARBA" id="ARBA00014286"/>
    </source>
</evidence>
<dbReference type="InterPro" id="IPR051236">
    <property type="entry name" value="HAT_RTT109-like"/>
</dbReference>
<name>A0AAN7ZQC0_9PEZI</name>
<evidence type="ECO:0000256" key="1">
    <source>
        <dbReference type="ARBA" id="ARBA00008858"/>
    </source>
</evidence>
<comment type="caution">
    <text evidence="3">The sequence shown here is derived from an EMBL/GenBank/DDBJ whole genome shotgun (WGS) entry which is preliminary data.</text>
</comment>
<dbReference type="InterPro" id="IPR017946">
    <property type="entry name" value="PLC-like_Pdiesterase_TIM-brl"/>
</dbReference>
<dbReference type="AlphaFoldDB" id="A0AAN7ZQC0"/>
<dbReference type="GO" id="GO:0008081">
    <property type="term" value="F:phosphoric diester hydrolase activity"/>
    <property type="evidence" value="ECO:0007669"/>
    <property type="project" value="InterPro"/>
</dbReference>
<dbReference type="EMBL" id="JAVRQU010000029">
    <property type="protein sequence ID" value="KAK5689750.1"/>
    <property type="molecule type" value="Genomic_DNA"/>
</dbReference>
<reference evidence="3" key="1">
    <citation type="submission" date="2023-08" db="EMBL/GenBank/DDBJ databases">
        <title>Black Yeasts Isolated from many extreme environments.</title>
        <authorList>
            <person name="Coleine C."/>
            <person name="Stajich J.E."/>
            <person name="Selbmann L."/>
        </authorList>
    </citation>
    <scope>NUCLEOTIDE SEQUENCE</scope>
    <source>
        <strain evidence="3">CCFEE 5810</strain>
    </source>
</reference>
<dbReference type="PANTHER" id="PTHR31571">
    <property type="entry name" value="ALTERED INHERITANCE OF MITOCHONDRIA PROTEIN 6"/>
    <property type="match status" value="1"/>
</dbReference>
<protein>
    <recommendedName>
        <fullName evidence="2">Altered inheritance of mitochondria protein 6</fullName>
    </recommendedName>
</protein>
<evidence type="ECO:0000313" key="3">
    <source>
        <dbReference type="EMBL" id="KAK5689750.1"/>
    </source>
</evidence>